<dbReference type="AlphaFoldDB" id="V9KRV3"/>
<accession>V9KRV3</accession>
<name>V9KRV3_CALMI</name>
<dbReference type="EMBL" id="JW868610">
    <property type="protein sequence ID" value="AFP01128.1"/>
    <property type="molecule type" value="mRNA"/>
</dbReference>
<sequence length="46" mass="4928">MSQSLTNILSFLSAGNNVGNLFHVVDDLGRAMETLVTVMTDDEAAE</sequence>
<protein>
    <submittedName>
        <fullName evidence="1">Dystrophin</fullName>
    </submittedName>
</protein>
<proteinExistence type="evidence at transcript level"/>
<evidence type="ECO:0000313" key="1">
    <source>
        <dbReference type="EMBL" id="AFP01128.1"/>
    </source>
</evidence>
<reference evidence="1" key="1">
    <citation type="journal article" date="2014" name="Nature">
        <title>Elephant shark genome provides unique insights into gnathostome evolution.</title>
        <authorList>
            <consortium name="International Elephant Shark Genome Sequencing Consortium"/>
            <person name="Venkatesh B."/>
            <person name="Lee A.P."/>
            <person name="Ravi V."/>
            <person name="Maurya A.K."/>
            <person name="Lian M.M."/>
            <person name="Swann J.B."/>
            <person name="Ohta Y."/>
            <person name="Flajnik M.F."/>
            <person name="Sutoh Y."/>
            <person name="Kasahara M."/>
            <person name="Hoon S."/>
            <person name="Gangu V."/>
            <person name="Roy S.W."/>
            <person name="Irimia M."/>
            <person name="Korzh V."/>
            <person name="Kondrychyn I."/>
            <person name="Lim Z.W."/>
            <person name="Tay B.H."/>
            <person name="Tohari S."/>
            <person name="Kong K.W."/>
            <person name="Ho S."/>
            <person name="Lorente-Galdos B."/>
            <person name="Quilez J."/>
            <person name="Marques-Bonet T."/>
            <person name="Raney B.J."/>
            <person name="Ingham P.W."/>
            <person name="Tay A."/>
            <person name="Hillier L.W."/>
            <person name="Minx P."/>
            <person name="Boehm T."/>
            <person name="Wilson R.K."/>
            <person name="Brenner S."/>
            <person name="Warren W.C."/>
        </authorList>
    </citation>
    <scope>NUCLEOTIDE SEQUENCE</scope>
    <source>
        <tissue evidence="1">Heart</tissue>
    </source>
</reference>
<organism evidence="1">
    <name type="scientific">Callorhinchus milii</name>
    <name type="common">Ghost shark</name>
    <dbReference type="NCBI Taxonomy" id="7868"/>
    <lineage>
        <taxon>Eukaryota</taxon>
        <taxon>Metazoa</taxon>
        <taxon>Chordata</taxon>
        <taxon>Craniata</taxon>
        <taxon>Vertebrata</taxon>
        <taxon>Chondrichthyes</taxon>
        <taxon>Holocephali</taxon>
        <taxon>Chimaeriformes</taxon>
        <taxon>Callorhinchidae</taxon>
        <taxon>Callorhinchus</taxon>
    </lineage>
</organism>